<dbReference type="InterPro" id="IPR025974">
    <property type="entry name" value="Mif2/CENP-C_cupin"/>
</dbReference>
<keyword evidence="4" id="KW-0539">Nucleus</keyword>
<feature type="region of interest" description="Disordered" evidence="5">
    <location>
        <begin position="264"/>
        <end position="379"/>
    </location>
</feature>
<feature type="region of interest" description="Disordered" evidence="5">
    <location>
        <begin position="24"/>
        <end position="157"/>
    </location>
</feature>
<dbReference type="Proteomes" id="UP000886998">
    <property type="component" value="Unassembled WGS sequence"/>
</dbReference>
<dbReference type="GO" id="GO:0051315">
    <property type="term" value="P:attachment of mitotic spindle microtubules to kinetochore"/>
    <property type="evidence" value="ECO:0007669"/>
    <property type="project" value="TreeGrafter"/>
</dbReference>
<evidence type="ECO:0000256" key="3">
    <source>
        <dbReference type="ARBA" id="ARBA00023125"/>
    </source>
</evidence>
<gene>
    <name evidence="7" type="primary">AVEN_79958_1</name>
    <name evidence="7" type="ORF">TNIN_220621</name>
</gene>
<feature type="compositionally biased region" description="Basic and acidic residues" evidence="5">
    <location>
        <begin position="134"/>
        <end position="148"/>
    </location>
</feature>
<keyword evidence="3" id="KW-0238">DNA-binding</keyword>
<feature type="compositionally biased region" description="Basic and acidic residues" evidence="5">
    <location>
        <begin position="311"/>
        <end position="320"/>
    </location>
</feature>
<dbReference type="GO" id="GO:0019237">
    <property type="term" value="F:centromeric DNA binding"/>
    <property type="evidence" value="ECO:0007669"/>
    <property type="project" value="InterPro"/>
</dbReference>
<dbReference type="Pfam" id="PF11699">
    <property type="entry name" value="CENP-C_C"/>
    <property type="match status" value="1"/>
</dbReference>
<evidence type="ECO:0000313" key="7">
    <source>
        <dbReference type="EMBL" id="GFY62149.1"/>
    </source>
</evidence>
<feature type="compositionally biased region" description="Basic and acidic residues" evidence="5">
    <location>
        <begin position="24"/>
        <end position="67"/>
    </location>
</feature>
<reference evidence="7" key="1">
    <citation type="submission" date="2020-08" db="EMBL/GenBank/DDBJ databases">
        <title>Multicomponent nature underlies the extraordinary mechanical properties of spider dragline silk.</title>
        <authorList>
            <person name="Kono N."/>
            <person name="Nakamura H."/>
            <person name="Mori M."/>
            <person name="Yoshida Y."/>
            <person name="Ohtoshi R."/>
            <person name="Malay A.D."/>
            <person name="Moran D.A.P."/>
            <person name="Tomita M."/>
            <person name="Numata K."/>
            <person name="Arakawa K."/>
        </authorList>
    </citation>
    <scope>NUCLEOTIDE SEQUENCE</scope>
</reference>
<feature type="compositionally biased region" description="Polar residues" evidence="5">
    <location>
        <begin position="120"/>
        <end position="131"/>
    </location>
</feature>
<dbReference type="InterPro" id="IPR014710">
    <property type="entry name" value="RmlC-like_jellyroll"/>
</dbReference>
<evidence type="ECO:0000259" key="6">
    <source>
        <dbReference type="Pfam" id="PF11699"/>
    </source>
</evidence>
<comment type="similarity">
    <text evidence="2">Belongs to the CENP-C/MIF2 family.</text>
</comment>
<feature type="compositionally biased region" description="Basic residues" evidence="5">
    <location>
        <begin position="300"/>
        <end position="310"/>
    </location>
</feature>
<dbReference type="SUPFAM" id="SSF51182">
    <property type="entry name" value="RmlC-like cupins"/>
    <property type="match status" value="1"/>
</dbReference>
<evidence type="ECO:0000256" key="5">
    <source>
        <dbReference type="SAM" id="MobiDB-lite"/>
    </source>
</evidence>
<feature type="compositionally biased region" description="Basic and acidic residues" evidence="5">
    <location>
        <begin position="362"/>
        <end position="375"/>
    </location>
</feature>
<sequence length="764" mass="86659">MHKKSTPKKEVLYAKSVKQSLIKKNIEIKDLSSDSSSEKSSADEVSRSENDSSAEKRQMDESRELKNKISSNFRTFLNLNTSELTEGSTVIPKEVSAQEKFPRKTTRITPTLRKEKSPSKPEQSPVTTVATNEEAVRESHGDALDIRESSPFLPDPKEKRVSNLVLRTAEIHNEGQLRRKSSDSKEKIHVSKTGKGQFQFKKQPCIFYGPDALEVLESIEIPEREPKKDETSKNISKNIDNLNMSAILSNFMKDTRQIMQNQRNYAKKSDQHNGIQTHKKRPLCQNDIDNNDFSEVHMSSVKKTKKRKLRIISDYDEASRQKKSPSKPEQSSVTTVATNEEAVRESHGDALDILESSPFLPDPRDKRVSKTKEWSSDSFSGGVKDIKRVVTRKIPRPSSKLVLRTAEIDNEEGQLRRKPTVKMSQKHVYQTRSKPLQVEYDASKASPVKRKSSMATNQNNYFDPEASVMESETSPKKITQVTGDQLSHSGQKNLFAKAKAPKNKRAAPIDNNEIQSDFGENSMPFVKRKGNRITVSGNNRHPRSPTKRTISRTHDKLSKDVVANGNLSVPTNGLRRSSRYRVPPLDIWRNERLVFETLPSGEVKCKIDKETEADNYGIETVLRKQKARKMKLQKKEMKNVTETPILNAVTGEIENTIVHRPFQSLQWAAPPNQEKAYHLAKTFTSESKSFGFLDVFPFSTKEKQYSPVYNLQFLVIKGHLEVNIQDTSFTFTVGDSWIVPVGVPYSITNCSRARALLSFSAFKE</sequence>
<proteinExistence type="inferred from homology"/>
<dbReference type="InterPro" id="IPR028386">
    <property type="entry name" value="CENP-C/Mif2/cnp3"/>
</dbReference>
<dbReference type="GO" id="GO:0005634">
    <property type="term" value="C:nucleus"/>
    <property type="evidence" value="ECO:0007669"/>
    <property type="project" value="UniProtKB-SubCell"/>
</dbReference>
<dbReference type="GO" id="GO:0051455">
    <property type="term" value="P:spindle attachment to meiosis I kinetochore"/>
    <property type="evidence" value="ECO:0007669"/>
    <property type="project" value="TreeGrafter"/>
</dbReference>
<dbReference type="GO" id="GO:0000776">
    <property type="term" value="C:kinetochore"/>
    <property type="evidence" value="ECO:0007669"/>
    <property type="project" value="InterPro"/>
</dbReference>
<protein>
    <submittedName>
        <fullName evidence="7">CENP-C_C domain-containing protein</fullName>
    </submittedName>
</protein>
<feature type="domain" description="Mif2/CENP-C cupin" evidence="6">
    <location>
        <begin position="678"/>
        <end position="759"/>
    </location>
</feature>
<dbReference type="InterPro" id="IPR011051">
    <property type="entry name" value="RmlC_Cupin_sf"/>
</dbReference>
<evidence type="ECO:0000256" key="4">
    <source>
        <dbReference type="ARBA" id="ARBA00023242"/>
    </source>
</evidence>
<dbReference type="Gene3D" id="2.60.120.10">
    <property type="entry name" value="Jelly Rolls"/>
    <property type="match status" value="1"/>
</dbReference>
<comment type="caution">
    <text evidence="7">The sequence shown here is derived from an EMBL/GenBank/DDBJ whole genome shotgun (WGS) entry which is preliminary data.</text>
</comment>
<keyword evidence="8" id="KW-1185">Reference proteome</keyword>
<organism evidence="7 8">
    <name type="scientific">Trichonephila inaurata madagascariensis</name>
    <dbReference type="NCBI Taxonomy" id="2747483"/>
    <lineage>
        <taxon>Eukaryota</taxon>
        <taxon>Metazoa</taxon>
        <taxon>Ecdysozoa</taxon>
        <taxon>Arthropoda</taxon>
        <taxon>Chelicerata</taxon>
        <taxon>Arachnida</taxon>
        <taxon>Araneae</taxon>
        <taxon>Araneomorphae</taxon>
        <taxon>Entelegynae</taxon>
        <taxon>Araneoidea</taxon>
        <taxon>Nephilidae</taxon>
        <taxon>Trichonephila</taxon>
        <taxon>Trichonephila inaurata</taxon>
    </lineage>
</organism>
<dbReference type="EMBL" id="BMAV01014087">
    <property type="protein sequence ID" value="GFY62149.1"/>
    <property type="molecule type" value="Genomic_DNA"/>
</dbReference>
<feature type="region of interest" description="Disordered" evidence="5">
    <location>
        <begin position="533"/>
        <end position="552"/>
    </location>
</feature>
<comment type="subcellular location">
    <subcellularLocation>
        <location evidence="1">Nucleus</location>
    </subcellularLocation>
</comment>
<evidence type="ECO:0000256" key="2">
    <source>
        <dbReference type="ARBA" id="ARBA00010291"/>
    </source>
</evidence>
<dbReference type="OrthoDB" id="6437160at2759"/>
<evidence type="ECO:0000256" key="1">
    <source>
        <dbReference type="ARBA" id="ARBA00004123"/>
    </source>
</evidence>
<feature type="compositionally biased region" description="Basic residues" evidence="5">
    <location>
        <begin position="540"/>
        <end position="551"/>
    </location>
</feature>
<dbReference type="PANTHER" id="PTHR16684">
    <property type="entry name" value="CENTROMERE PROTEIN C"/>
    <property type="match status" value="1"/>
</dbReference>
<dbReference type="PANTHER" id="PTHR16684:SF11">
    <property type="entry name" value="CENTROMERE PROTEIN C"/>
    <property type="match status" value="1"/>
</dbReference>
<name>A0A8X7C8V2_9ARAC</name>
<evidence type="ECO:0000313" key="8">
    <source>
        <dbReference type="Proteomes" id="UP000886998"/>
    </source>
</evidence>
<feature type="compositionally biased region" description="Polar residues" evidence="5">
    <location>
        <begin position="68"/>
        <end position="88"/>
    </location>
</feature>
<accession>A0A8X7C8V2</accession>
<dbReference type="AlphaFoldDB" id="A0A8X7C8V2"/>
<dbReference type="GO" id="GO:0051382">
    <property type="term" value="P:kinetochore assembly"/>
    <property type="evidence" value="ECO:0007669"/>
    <property type="project" value="InterPro"/>
</dbReference>
<feature type="compositionally biased region" description="Basic and acidic residues" evidence="5">
    <location>
        <begin position="341"/>
        <end position="350"/>
    </location>
</feature>